<proteinExistence type="predicted"/>
<keyword evidence="1" id="KW-0812">Transmembrane</keyword>
<dbReference type="PROSITE" id="PS51257">
    <property type="entry name" value="PROKAR_LIPOPROTEIN"/>
    <property type="match status" value="1"/>
</dbReference>
<reference evidence="2 3" key="1">
    <citation type="submission" date="2020-07" db="EMBL/GenBank/DDBJ databases">
        <title>Sequencing the genomes of 1000 actinobacteria strains.</title>
        <authorList>
            <person name="Klenk H.-P."/>
        </authorList>
    </citation>
    <scope>NUCLEOTIDE SEQUENCE [LARGE SCALE GENOMIC DNA]</scope>
    <source>
        <strain evidence="2 3">DSM 43814</strain>
    </source>
</reference>
<evidence type="ECO:0000256" key="1">
    <source>
        <dbReference type="SAM" id="Phobius"/>
    </source>
</evidence>
<keyword evidence="1" id="KW-1133">Transmembrane helix</keyword>
<feature type="transmembrane region" description="Helical" evidence="1">
    <location>
        <begin position="12"/>
        <end position="32"/>
    </location>
</feature>
<sequence length="38" mass="4132">MRRLPDLGSRWIWSTVGGVLAAVAGVVGCALTRRPRRP</sequence>
<accession>A0ABX2RJU9</accession>
<protein>
    <recommendedName>
        <fullName evidence="4">MYXO-CTERM domain-containing protein</fullName>
    </recommendedName>
</protein>
<name>A0ABX2RJU9_9ACTN</name>
<dbReference type="Proteomes" id="UP000631553">
    <property type="component" value="Unassembled WGS sequence"/>
</dbReference>
<keyword evidence="3" id="KW-1185">Reference proteome</keyword>
<dbReference type="EMBL" id="JACCCQ010000001">
    <property type="protein sequence ID" value="NYF56780.1"/>
    <property type="molecule type" value="Genomic_DNA"/>
</dbReference>
<comment type="caution">
    <text evidence="2">The sequence shown here is derived from an EMBL/GenBank/DDBJ whole genome shotgun (WGS) entry which is preliminary data.</text>
</comment>
<organism evidence="2 3">
    <name type="scientific">Micromonospora purpureochromogenes</name>
    <dbReference type="NCBI Taxonomy" id="47872"/>
    <lineage>
        <taxon>Bacteria</taxon>
        <taxon>Bacillati</taxon>
        <taxon>Actinomycetota</taxon>
        <taxon>Actinomycetes</taxon>
        <taxon>Micromonosporales</taxon>
        <taxon>Micromonosporaceae</taxon>
        <taxon>Micromonospora</taxon>
    </lineage>
</organism>
<evidence type="ECO:0008006" key="4">
    <source>
        <dbReference type="Google" id="ProtNLM"/>
    </source>
</evidence>
<keyword evidence="1" id="KW-0472">Membrane</keyword>
<evidence type="ECO:0000313" key="3">
    <source>
        <dbReference type="Proteomes" id="UP000631553"/>
    </source>
</evidence>
<evidence type="ECO:0000313" key="2">
    <source>
        <dbReference type="EMBL" id="NYF56780.1"/>
    </source>
</evidence>
<gene>
    <name evidence="2" type="ORF">HDA35_002611</name>
</gene>